<keyword evidence="1" id="KW-0812">Transmembrane</keyword>
<name>A0A6C0JQN4_9ZZZZ</name>
<keyword evidence="1" id="KW-0472">Membrane</keyword>
<evidence type="ECO:0000313" key="3">
    <source>
        <dbReference type="EMBL" id="QHU06990.1"/>
    </source>
</evidence>
<proteinExistence type="predicted"/>
<dbReference type="EMBL" id="MN740670">
    <property type="protein sequence ID" value="QHU06990.1"/>
    <property type="molecule type" value="Genomic_DNA"/>
</dbReference>
<feature type="domain" description="PLOD1-3-like GT" evidence="2">
    <location>
        <begin position="3"/>
        <end position="225"/>
    </location>
</feature>
<keyword evidence="1" id="KW-1133">Transmembrane helix</keyword>
<reference evidence="3" key="1">
    <citation type="journal article" date="2020" name="Nature">
        <title>Giant virus diversity and host interactions through global metagenomics.</title>
        <authorList>
            <person name="Schulz F."/>
            <person name="Roux S."/>
            <person name="Paez-Espino D."/>
            <person name="Jungbluth S."/>
            <person name="Walsh D.A."/>
            <person name="Denef V.J."/>
            <person name="McMahon K.D."/>
            <person name="Konstantinidis K.T."/>
            <person name="Eloe-Fadrosh E.A."/>
            <person name="Kyrpides N.C."/>
            <person name="Woyke T."/>
        </authorList>
    </citation>
    <scope>NUCLEOTIDE SEQUENCE</scope>
    <source>
        <strain evidence="3">GVMAG-S-1038524-41</strain>
    </source>
</reference>
<accession>A0A6C0JQN4</accession>
<feature type="transmembrane region" description="Helical" evidence="1">
    <location>
        <begin position="252"/>
        <end position="272"/>
    </location>
</feature>
<evidence type="ECO:0000256" key="1">
    <source>
        <dbReference type="SAM" id="Phobius"/>
    </source>
</evidence>
<dbReference type="Pfam" id="PF25342">
    <property type="entry name" value="GT_PLOD"/>
    <property type="match status" value="1"/>
</dbReference>
<protein>
    <recommendedName>
        <fullName evidence="2">PLOD1-3-like GT domain-containing protein</fullName>
    </recommendedName>
</protein>
<dbReference type="AlphaFoldDB" id="A0A6C0JQN4"/>
<organism evidence="3">
    <name type="scientific">viral metagenome</name>
    <dbReference type="NCBI Taxonomy" id="1070528"/>
    <lineage>
        <taxon>unclassified sequences</taxon>
        <taxon>metagenomes</taxon>
        <taxon>organismal metagenomes</taxon>
    </lineage>
</organism>
<sequence length="276" mass="31505">MSIKVVTYATCMKDQLKNWELSVKTFNYDYTILGMGEKWLGWSQRTEGYLNFVRKQESNQIVVLCDAYDLLFVKPPNQLYDKFIATGKNIIVSAEPNCCTGQMDIPDNKKMFTKVCKKRSPSNNTFIYPCAGCVVGYAGALAILYEQILNNPFDTDDQSSLDDIWIKNPDILSLDYNSEIIGTVYEPDMGSIWVLTKDNIIHNKKTGSYPCILHFPGSKGCNTNYETYNTVGKKMDKNGEFIPLYSTFNGKLYIYIGMFIFLSIFTIFIIFISNNK</sequence>
<dbReference type="CDD" id="cd22997">
    <property type="entry name" value="GT_LH"/>
    <property type="match status" value="1"/>
</dbReference>
<dbReference type="InterPro" id="IPR057589">
    <property type="entry name" value="GT_PLOD"/>
</dbReference>
<feature type="transmembrane region" description="Helical" evidence="1">
    <location>
        <begin position="126"/>
        <end position="145"/>
    </location>
</feature>
<evidence type="ECO:0000259" key="2">
    <source>
        <dbReference type="Pfam" id="PF25342"/>
    </source>
</evidence>